<dbReference type="AlphaFoldDB" id="A0A8J8NAP8"/>
<protein>
    <submittedName>
        <fullName evidence="1">Uncharacterized protein</fullName>
    </submittedName>
</protein>
<name>A0A8J8NAP8_HALGN</name>
<reference evidence="1" key="1">
    <citation type="submission" date="2019-06" db="EMBL/GenBank/DDBJ databases">
        <authorList>
            <person name="Zheng W."/>
        </authorList>
    </citation>
    <scope>NUCLEOTIDE SEQUENCE</scope>
    <source>
        <strain evidence="1">QDHG01</strain>
    </source>
</reference>
<evidence type="ECO:0000313" key="2">
    <source>
        <dbReference type="Proteomes" id="UP000785679"/>
    </source>
</evidence>
<comment type="caution">
    <text evidence="1">The sequence shown here is derived from an EMBL/GenBank/DDBJ whole genome shotgun (WGS) entry which is preliminary data.</text>
</comment>
<gene>
    <name evidence="1" type="ORF">FGO68_gene16481</name>
</gene>
<dbReference type="EMBL" id="RRYP01030240">
    <property type="protein sequence ID" value="TNV71219.1"/>
    <property type="molecule type" value="Genomic_DNA"/>
</dbReference>
<dbReference type="OrthoDB" id="327782at2759"/>
<sequence length="809" mass="90058">MSNIPEQSCYFINTTGYEIFTLSTASSLDQGSILTQALSITLTKAQVSFQNMESQYLTNISSWCPSKDKAFTFDSSLPNTFYINYGSQTISLDNLQYCGSPIPSSLSYSFFNTTAQSGIALVPNQPIIQITEALKGGTYKGRVAATGTTISGTQQAIVNYTIIVNMPPYFISSLSAIKVQRGSSNIVTYSLPPIKDDENHAYTFKVEMISVNHTDPSLTCLTLAEALADTTVIVFDSVQKKFIVDARNTALPDEWLCDFYYNINLTDSYGATSPNYSLKISIRIGNMPPYWVYDPPDSVVIHLGEELTIDLPENLDPNGDTITHIEDITPPYAVVPVPFKYSLTPYLKEHLGFVKITGNLTDGQTPSENLTFSINVTVVNFAPYFAEELVNQTQLVEEFKEYQLPLIIDQERNAADPVYISVCVLQSDSNCIETLPGFIDFVNEERLFQFKGLIQNKGNYTIQIKLTDKFDNYSLSNFTLRIVEYTISQEIQGLANQLSNTGPPEFVTPIPSAINIVEGKSEVLKFPEIKDPDNDQFECTVNLGSAAPFVIFKDLSLVISPLSQNVAETPYTVLIMLKDKNENAPKINKLRLDISVAAKMQSTNDTSNSTSEYFIEEEEEIKGTSSASKNVSHTNKERFFVRLRLLEVTNLGRARIKVYSKSSTKLMSLISNATFAIKMISNELIEDVPFAIESSYSNILVLKLAFKDPQIVSSSASYDKLVVTTKKQILISTSSYIEVLQTGIILESFIPTQISEQAASKLVLIQKSGDYASYALVSSNLLLNLFLQARITLKFLQLWNPLLSFRPFE</sequence>
<accession>A0A8J8NAP8</accession>
<keyword evidence="2" id="KW-1185">Reference proteome</keyword>
<evidence type="ECO:0000313" key="1">
    <source>
        <dbReference type="EMBL" id="TNV71219.1"/>
    </source>
</evidence>
<organism evidence="1 2">
    <name type="scientific">Halteria grandinella</name>
    <dbReference type="NCBI Taxonomy" id="5974"/>
    <lineage>
        <taxon>Eukaryota</taxon>
        <taxon>Sar</taxon>
        <taxon>Alveolata</taxon>
        <taxon>Ciliophora</taxon>
        <taxon>Intramacronucleata</taxon>
        <taxon>Spirotrichea</taxon>
        <taxon>Stichotrichia</taxon>
        <taxon>Sporadotrichida</taxon>
        <taxon>Halteriidae</taxon>
        <taxon>Halteria</taxon>
    </lineage>
</organism>
<dbReference type="Proteomes" id="UP000785679">
    <property type="component" value="Unassembled WGS sequence"/>
</dbReference>
<proteinExistence type="predicted"/>